<dbReference type="PROSITE" id="PS50893">
    <property type="entry name" value="ABC_TRANSPORTER_2"/>
    <property type="match status" value="1"/>
</dbReference>
<dbReference type="PROSITE" id="PS00211">
    <property type="entry name" value="ABC_TRANSPORTER_1"/>
    <property type="match status" value="1"/>
</dbReference>
<gene>
    <name evidence="13" type="ORF">HHI36_006604</name>
</gene>
<dbReference type="Gene3D" id="1.20.1560.10">
    <property type="entry name" value="ABC transporter type 1, transmembrane domain"/>
    <property type="match status" value="2"/>
</dbReference>
<dbReference type="PANTHER" id="PTHR24223:SF456">
    <property type="entry name" value="MULTIDRUG RESISTANCE-ASSOCIATED PROTEIN LETHAL(2)03659"/>
    <property type="match status" value="1"/>
</dbReference>
<feature type="transmembrane region" description="Helical" evidence="10">
    <location>
        <begin position="238"/>
        <end position="258"/>
    </location>
</feature>
<protein>
    <submittedName>
        <fullName evidence="13">Uncharacterized protein</fullName>
    </submittedName>
</protein>
<evidence type="ECO:0000313" key="13">
    <source>
        <dbReference type="EMBL" id="KAL3283460.1"/>
    </source>
</evidence>
<dbReference type="AlphaFoldDB" id="A0ABD2NYY5"/>
<dbReference type="Pfam" id="PF00005">
    <property type="entry name" value="ABC_tran"/>
    <property type="match status" value="2"/>
</dbReference>
<evidence type="ECO:0000256" key="7">
    <source>
        <dbReference type="ARBA" id="ARBA00022840"/>
    </source>
</evidence>
<proteinExistence type="inferred from homology"/>
<evidence type="ECO:0000256" key="3">
    <source>
        <dbReference type="ARBA" id="ARBA00022448"/>
    </source>
</evidence>
<dbReference type="InterPro" id="IPR044746">
    <property type="entry name" value="ABCC_6TM_D1"/>
</dbReference>
<dbReference type="InterPro" id="IPR003439">
    <property type="entry name" value="ABC_transporter-like_ATP-bd"/>
</dbReference>
<keyword evidence="6" id="KW-0547">Nucleotide-binding</keyword>
<dbReference type="PROSITE" id="PS50929">
    <property type="entry name" value="ABC_TM1F"/>
    <property type="match status" value="2"/>
</dbReference>
<evidence type="ECO:0000313" key="14">
    <source>
        <dbReference type="Proteomes" id="UP001516400"/>
    </source>
</evidence>
<dbReference type="Proteomes" id="UP001516400">
    <property type="component" value="Unassembled WGS sequence"/>
</dbReference>
<evidence type="ECO:0000259" key="11">
    <source>
        <dbReference type="PROSITE" id="PS50893"/>
    </source>
</evidence>
<dbReference type="InterPro" id="IPR027417">
    <property type="entry name" value="P-loop_NTPase"/>
</dbReference>
<keyword evidence="5" id="KW-0677">Repeat</keyword>
<reference evidence="13 14" key="1">
    <citation type="journal article" date="2021" name="BMC Biol.">
        <title>Horizontally acquired antibacterial genes associated with adaptive radiation of ladybird beetles.</title>
        <authorList>
            <person name="Li H.S."/>
            <person name="Tang X.F."/>
            <person name="Huang Y.H."/>
            <person name="Xu Z.Y."/>
            <person name="Chen M.L."/>
            <person name="Du X.Y."/>
            <person name="Qiu B.Y."/>
            <person name="Chen P.T."/>
            <person name="Zhang W."/>
            <person name="Slipinski A."/>
            <person name="Escalona H.E."/>
            <person name="Waterhouse R.M."/>
            <person name="Zwick A."/>
            <person name="Pang H."/>
        </authorList>
    </citation>
    <scope>NUCLEOTIDE SEQUENCE [LARGE SCALE GENOMIC DNA]</scope>
    <source>
        <strain evidence="13">SYSU2018</strain>
    </source>
</reference>
<evidence type="ECO:0000259" key="12">
    <source>
        <dbReference type="PROSITE" id="PS50929"/>
    </source>
</evidence>
<keyword evidence="7" id="KW-0067">ATP-binding</keyword>
<accession>A0ABD2NYY5</accession>
<dbReference type="Pfam" id="PF00664">
    <property type="entry name" value="ABC_membrane"/>
    <property type="match status" value="2"/>
</dbReference>
<evidence type="ECO:0000256" key="6">
    <source>
        <dbReference type="ARBA" id="ARBA00022741"/>
    </source>
</evidence>
<keyword evidence="8 10" id="KW-1133">Transmembrane helix</keyword>
<dbReference type="InterPro" id="IPR036640">
    <property type="entry name" value="ABC1_TM_sf"/>
</dbReference>
<evidence type="ECO:0000256" key="10">
    <source>
        <dbReference type="SAM" id="Phobius"/>
    </source>
</evidence>
<feature type="transmembrane region" description="Helical" evidence="10">
    <location>
        <begin position="207"/>
        <end position="226"/>
    </location>
</feature>
<feature type="transmembrane region" description="Helical" evidence="10">
    <location>
        <begin position="871"/>
        <end position="891"/>
    </location>
</feature>
<feature type="transmembrane region" description="Helical" evidence="10">
    <location>
        <begin position="127"/>
        <end position="147"/>
    </location>
</feature>
<evidence type="ECO:0000256" key="8">
    <source>
        <dbReference type="ARBA" id="ARBA00022989"/>
    </source>
</evidence>
<dbReference type="GO" id="GO:0005524">
    <property type="term" value="F:ATP binding"/>
    <property type="evidence" value="ECO:0007669"/>
    <property type="project" value="UniProtKB-KW"/>
</dbReference>
<feature type="domain" description="ABC transmembrane type-1" evidence="12">
    <location>
        <begin position="92"/>
        <end position="365"/>
    </location>
</feature>
<evidence type="ECO:0000256" key="2">
    <source>
        <dbReference type="ARBA" id="ARBA00009726"/>
    </source>
</evidence>
<dbReference type="SMART" id="SM00382">
    <property type="entry name" value="AAA"/>
    <property type="match status" value="1"/>
</dbReference>
<dbReference type="CDD" id="cd18580">
    <property type="entry name" value="ABC_6TM_ABCC_D2"/>
    <property type="match status" value="1"/>
</dbReference>
<sequence length="1128" mass="128942">MEIKSVKDHPRISANFLSVIFYCFTFETFKRGCRNEWQPNNIYNTITSYRSQILGDEIERRWNEEKQNSAKRNAVPSLLRIILRMFWYELVIAVILLSISQIVMRLAEPILLGQLLKYFKDENSISKMDAFCYGLYIAGVIGIRIIFYNQYKARTYKSVLKIRVACTTLIYRKVLNLTLTSIQQTTTGQIMNYISYDLNRLEFGTDLIHFVWVAPIFVLSIIYILYMETGLSGLVGVLWFSFLAIIQSYNGNLTATIYRRMNSKTSNRLRIMNEIISGIQVIKMYAWEQSFAKLVDDARKEELNAVTKLNYVRNLFMSFSTISNHLALFFTLFVIISMGDSITSAKFYGLVVYYGVLNFIVSIMFILAISKCVEIWGTIKRLNEFLLMEEFLQNSNADLSTNTIVQLDDVEARWNSSNSLCNNNKKPHYKKITFDENNKDMEKEQLMNKVPSIVGPVGSGKSSLLQTILGELELTSGTIKVDTSVSYASQDSWTFGGTVKDNILFGQEFDADRYREVVRVCCLERDFELLTNGDSTIVGDRGASLSGGQKSRINLARAVYRERNIYLLDDPLSAVDMQVAKHIYKECIEEFLKNKCRILVTHHIHHLRTSDYIIVLNQGTIQDSGTYNDLICRSNIFSNRGLPLPKNHDTSAEIDETIAEEATDIIDDLTESTPDQQPQVNQDKEDCDLKNPEITIEETKKFILLKYFFKDMNWWYFMMILFLFLFIQVLLSSTDLFLSGWVNVEEHKNSSNGLQILKRFHMPFPSLHSSHYLNIYGGLILIIALCNLIRSATYVDFFRSNSKKLHNNIFSKVMHASMEFFDCTSSGKILNRFSREMQVADEFIPRTIMEALMFVNSLLAAMVIVLLLNPYVLVMVAIMSITFILISYFYMKTSKNIKEVESSLMSPILSHLNETIQGLITIRGLSAQHVAKKKFNQYLDRYASSWYMLATAFSAFGFYIEFICYLFISVVTLSLIAIGKDLGLTASEVGLAITQSMVLSAIVQYGVLNCAQLNYLLVSIRRILEYNAIPQEDDPVNPILPPPTWPENGRIVLKNVNLKYSLCKPRVLKNLNLLIEPREKVGIVGRTGAGKSSLLSALFRLVKVDGIIEIDGFNTGDLPLKLFVLSYL</sequence>
<feature type="transmembrane region" description="Helical" evidence="10">
    <location>
        <begin position="315"/>
        <end position="339"/>
    </location>
</feature>
<dbReference type="PANTHER" id="PTHR24223">
    <property type="entry name" value="ATP-BINDING CASSETTE SUB-FAMILY C"/>
    <property type="match status" value="1"/>
</dbReference>
<keyword evidence="4 10" id="KW-0812">Transmembrane</keyword>
<dbReference type="InterPro" id="IPR003593">
    <property type="entry name" value="AAA+_ATPase"/>
</dbReference>
<dbReference type="CDD" id="cd03250">
    <property type="entry name" value="ABCC_MRP_domain1"/>
    <property type="match status" value="1"/>
</dbReference>
<dbReference type="GO" id="GO:0016020">
    <property type="term" value="C:membrane"/>
    <property type="evidence" value="ECO:0007669"/>
    <property type="project" value="UniProtKB-SubCell"/>
</dbReference>
<feature type="transmembrane region" description="Helical" evidence="10">
    <location>
        <begin position="351"/>
        <end position="373"/>
    </location>
</feature>
<feature type="domain" description="ABC transporter" evidence="11">
    <location>
        <begin position="405"/>
        <end position="643"/>
    </location>
</feature>
<feature type="transmembrane region" description="Helical" evidence="10">
    <location>
        <begin position="946"/>
        <end position="978"/>
    </location>
</feature>
<dbReference type="Gene3D" id="3.40.50.300">
    <property type="entry name" value="P-loop containing nucleotide triphosphate hydrolases"/>
    <property type="match status" value="2"/>
</dbReference>
<name>A0ABD2NYY5_9CUCU</name>
<feature type="transmembrane region" description="Helical" evidence="10">
    <location>
        <begin position="714"/>
        <end position="731"/>
    </location>
</feature>
<dbReference type="SUPFAM" id="SSF52540">
    <property type="entry name" value="P-loop containing nucleoside triphosphate hydrolases"/>
    <property type="match status" value="2"/>
</dbReference>
<evidence type="ECO:0000256" key="1">
    <source>
        <dbReference type="ARBA" id="ARBA00004141"/>
    </source>
</evidence>
<dbReference type="InterPro" id="IPR050173">
    <property type="entry name" value="ABC_transporter_C-like"/>
</dbReference>
<feature type="transmembrane region" description="Helical" evidence="10">
    <location>
        <begin position="998"/>
        <end position="1018"/>
    </location>
</feature>
<dbReference type="FunFam" id="3.40.50.300:FF:000973">
    <property type="entry name" value="Multidrug resistance-associated protein 4"/>
    <property type="match status" value="1"/>
</dbReference>
<evidence type="ECO:0000256" key="4">
    <source>
        <dbReference type="ARBA" id="ARBA00022692"/>
    </source>
</evidence>
<dbReference type="FunFam" id="1.20.1560.10:FF:000026">
    <property type="entry name" value="Multidrug resistance-associated protein lethal(2)03659"/>
    <property type="match status" value="1"/>
</dbReference>
<feature type="transmembrane region" description="Helical" evidence="10">
    <location>
        <begin position="843"/>
        <end position="865"/>
    </location>
</feature>
<organism evidence="13 14">
    <name type="scientific">Cryptolaemus montrouzieri</name>
    <dbReference type="NCBI Taxonomy" id="559131"/>
    <lineage>
        <taxon>Eukaryota</taxon>
        <taxon>Metazoa</taxon>
        <taxon>Ecdysozoa</taxon>
        <taxon>Arthropoda</taxon>
        <taxon>Hexapoda</taxon>
        <taxon>Insecta</taxon>
        <taxon>Pterygota</taxon>
        <taxon>Neoptera</taxon>
        <taxon>Endopterygota</taxon>
        <taxon>Coleoptera</taxon>
        <taxon>Polyphaga</taxon>
        <taxon>Cucujiformia</taxon>
        <taxon>Coccinelloidea</taxon>
        <taxon>Coccinellidae</taxon>
        <taxon>Scymninae</taxon>
        <taxon>Scymnini</taxon>
        <taxon>Cryptolaemus</taxon>
    </lineage>
</organism>
<feature type="domain" description="ABC transmembrane type-1" evidence="12">
    <location>
        <begin position="720"/>
        <end position="1004"/>
    </location>
</feature>
<comment type="caution">
    <text evidence="13">The sequence shown here is derived from an EMBL/GenBank/DDBJ whole genome shotgun (WGS) entry which is preliminary data.</text>
</comment>
<comment type="similarity">
    <text evidence="2">Belongs to the ABC transporter superfamily. ABCC family. Conjugate transporter (TC 3.A.1.208) subfamily.</text>
</comment>
<dbReference type="EMBL" id="JABFTP020000144">
    <property type="protein sequence ID" value="KAL3283460.1"/>
    <property type="molecule type" value="Genomic_DNA"/>
</dbReference>
<dbReference type="InterPro" id="IPR017871">
    <property type="entry name" value="ABC_transporter-like_CS"/>
</dbReference>
<dbReference type="InterPro" id="IPR044726">
    <property type="entry name" value="ABCC_6TM_D2"/>
</dbReference>
<keyword evidence="14" id="KW-1185">Reference proteome</keyword>
<evidence type="ECO:0000256" key="5">
    <source>
        <dbReference type="ARBA" id="ARBA00022737"/>
    </source>
</evidence>
<dbReference type="InterPro" id="IPR011527">
    <property type="entry name" value="ABC1_TM_dom"/>
</dbReference>
<keyword evidence="9 10" id="KW-0472">Membrane</keyword>
<feature type="transmembrane region" description="Helical" evidence="10">
    <location>
        <begin position="771"/>
        <end position="789"/>
    </location>
</feature>
<dbReference type="SUPFAM" id="SSF90123">
    <property type="entry name" value="ABC transporter transmembrane region"/>
    <property type="match status" value="2"/>
</dbReference>
<keyword evidence="3" id="KW-0813">Transport</keyword>
<feature type="transmembrane region" description="Helical" evidence="10">
    <location>
        <begin position="86"/>
        <end position="107"/>
    </location>
</feature>
<dbReference type="CDD" id="cd18579">
    <property type="entry name" value="ABC_6TM_ABCC_D1"/>
    <property type="match status" value="1"/>
</dbReference>
<comment type="subcellular location">
    <subcellularLocation>
        <location evidence="1">Membrane</location>
        <topology evidence="1">Multi-pass membrane protein</topology>
    </subcellularLocation>
</comment>
<evidence type="ECO:0000256" key="9">
    <source>
        <dbReference type="ARBA" id="ARBA00023136"/>
    </source>
</evidence>